<evidence type="ECO:0000256" key="5">
    <source>
        <dbReference type="ARBA" id="ARBA00023004"/>
    </source>
</evidence>
<accession>A0A8H7WE71</accession>
<dbReference type="PANTHER" id="PTHR24305:SF210">
    <property type="entry name" value="CYTOCHROME P450 MONOOXYGENASE ASQL-RELATED"/>
    <property type="match status" value="1"/>
</dbReference>
<dbReference type="EMBL" id="JAFJYH010000039">
    <property type="protein sequence ID" value="KAG4423108.1"/>
    <property type="molecule type" value="Genomic_DNA"/>
</dbReference>
<dbReference type="GO" id="GO:0004497">
    <property type="term" value="F:monooxygenase activity"/>
    <property type="evidence" value="ECO:0007669"/>
    <property type="project" value="InterPro"/>
</dbReference>
<dbReference type="PANTHER" id="PTHR24305">
    <property type="entry name" value="CYTOCHROME P450"/>
    <property type="match status" value="1"/>
</dbReference>
<feature type="transmembrane region" description="Helical" evidence="6">
    <location>
        <begin position="6"/>
        <end position="27"/>
    </location>
</feature>
<dbReference type="Pfam" id="PF00067">
    <property type="entry name" value="p450"/>
    <property type="match status" value="1"/>
</dbReference>
<dbReference type="SUPFAM" id="SSF48264">
    <property type="entry name" value="Cytochrome P450"/>
    <property type="match status" value="1"/>
</dbReference>
<proteinExistence type="inferred from homology"/>
<comment type="cofactor">
    <cofactor evidence="1">
        <name>heme</name>
        <dbReference type="ChEBI" id="CHEBI:30413"/>
    </cofactor>
</comment>
<evidence type="ECO:0008006" key="9">
    <source>
        <dbReference type="Google" id="ProtNLM"/>
    </source>
</evidence>
<comment type="similarity">
    <text evidence="2">Belongs to the cytochrome P450 family.</text>
</comment>
<keyword evidence="8" id="KW-1185">Reference proteome</keyword>
<reference evidence="7" key="1">
    <citation type="submission" date="2021-02" db="EMBL/GenBank/DDBJ databases">
        <title>Genome sequence Cadophora malorum strain M34.</title>
        <authorList>
            <person name="Stefanovic E."/>
            <person name="Vu D."/>
            <person name="Scully C."/>
            <person name="Dijksterhuis J."/>
            <person name="Roader J."/>
            <person name="Houbraken J."/>
        </authorList>
    </citation>
    <scope>NUCLEOTIDE SEQUENCE</scope>
    <source>
        <strain evidence="7">M34</strain>
    </source>
</reference>
<dbReference type="GO" id="GO:0020037">
    <property type="term" value="F:heme binding"/>
    <property type="evidence" value="ECO:0007669"/>
    <property type="project" value="InterPro"/>
</dbReference>
<comment type="caution">
    <text evidence="7">The sequence shown here is derived from an EMBL/GenBank/DDBJ whole genome shotgun (WGS) entry which is preliminary data.</text>
</comment>
<gene>
    <name evidence="7" type="ORF">IFR04_003745</name>
</gene>
<evidence type="ECO:0000313" key="8">
    <source>
        <dbReference type="Proteomes" id="UP000664132"/>
    </source>
</evidence>
<evidence type="ECO:0000256" key="2">
    <source>
        <dbReference type="ARBA" id="ARBA00010617"/>
    </source>
</evidence>
<dbReference type="Gene3D" id="1.10.630.10">
    <property type="entry name" value="Cytochrome P450"/>
    <property type="match status" value="1"/>
</dbReference>
<evidence type="ECO:0000256" key="3">
    <source>
        <dbReference type="ARBA" id="ARBA00022617"/>
    </source>
</evidence>
<dbReference type="OrthoDB" id="1470350at2759"/>
<dbReference type="InterPro" id="IPR036396">
    <property type="entry name" value="Cyt_P450_sf"/>
</dbReference>
<keyword evidence="3" id="KW-0349">Heme</keyword>
<keyword evidence="6" id="KW-1133">Transmembrane helix</keyword>
<keyword evidence="4" id="KW-0479">Metal-binding</keyword>
<keyword evidence="6" id="KW-0472">Membrane</keyword>
<evidence type="ECO:0000256" key="6">
    <source>
        <dbReference type="SAM" id="Phobius"/>
    </source>
</evidence>
<dbReference type="AlphaFoldDB" id="A0A8H7WE71"/>
<dbReference type="InterPro" id="IPR050121">
    <property type="entry name" value="Cytochrome_P450_monoxygenase"/>
</dbReference>
<evidence type="ECO:0000256" key="1">
    <source>
        <dbReference type="ARBA" id="ARBA00001971"/>
    </source>
</evidence>
<keyword evidence="5" id="KW-0408">Iron</keyword>
<evidence type="ECO:0000313" key="7">
    <source>
        <dbReference type="EMBL" id="KAG4423108.1"/>
    </source>
</evidence>
<protein>
    <recommendedName>
        <fullName evidence="9">Cytochrome P450</fullName>
    </recommendedName>
</protein>
<dbReference type="InterPro" id="IPR001128">
    <property type="entry name" value="Cyt_P450"/>
</dbReference>
<keyword evidence="6" id="KW-0812">Transmembrane</keyword>
<name>A0A8H7WE71_9HELO</name>
<dbReference type="GO" id="GO:0016705">
    <property type="term" value="F:oxidoreductase activity, acting on paired donors, with incorporation or reduction of molecular oxygen"/>
    <property type="evidence" value="ECO:0007669"/>
    <property type="project" value="InterPro"/>
</dbReference>
<sequence length="385" mass="43390">MENVNLNSLGLITLLFTSTSLLSIALYRLFLSPLSHFPGPLLWSISRLPYAYHVYVGRIIYTIASLHDTYGPVVRVAPNEISFITPEAWNDIYGTFKGDAGGKSQMRKDPDLFFRPSEGSHDMTFELVDAEHARQRRVFSHAFSDKSLRDQEPIIASYINKMSDQLHEICDKPVNMSAWFNYVLFDMSGDLVLRDSFKCLENGALHPWINNLFSVTKGITLMGMTQRFWPLTPILMFFVPKKVRNMENEHRALIKEQLEKRFAKTTPRNDIISTIAPFLNALGSNSITTTELYHNTSILVPAGSETSATTLTGLLYYLLSNPRTLIHLKNEIRSAFSNASDITMESVMSLTYSNAAISEAFRLFTPLPGSMRRITPPEGSTISGI</sequence>
<dbReference type="Proteomes" id="UP000664132">
    <property type="component" value="Unassembled WGS sequence"/>
</dbReference>
<evidence type="ECO:0000256" key="4">
    <source>
        <dbReference type="ARBA" id="ARBA00022723"/>
    </source>
</evidence>
<organism evidence="7 8">
    <name type="scientific">Cadophora malorum</name>
    <dbReference type="NCBI Taxonomy" id="108018"/>
    <lineage>
        <taxon>Eukaryota</taxon>
        <taxon>Fungi</taxon>
        <taxon>Dikarya</taxon>
        <taxon>Ascomycota</taxon>
        <taxon>Pezizomycotina</taxon>
        <taxon>Leotiomycetes</taxon>
        <taxon>Helotiales</taxon>
        <taxon>Ploettnerulaceae</taxon>
        <taxon>Cadophora</taxon>
    </lineage>
</organism>
<dbReference type="GO" id="GO:0005506">
    <property type="term" value="F:iron ion binding"/>
    <property type="evidence" value="ECO:0007669"/>
    <property type="project" value="InterPro"/>
</dbReference>